<dbReference type="PROSITE" id="PS50883">
    <property type="entry name" value="EAL"/>
    <property type="match status" value="1"/>
</dbReference>
<evidence type="ECO:0000313" key="4">
    <source>
        <dbReference type="Proteomes" id="UP000463949"/>
    </source>
</evidence>
<dbReference type="Pfam" id="PF08668">
    <property type="entry name" value="HDOD"/>
    <property type="match status" value="1"/>
</dbReference>
<feature type="domain" description="EAL" evidence="1">
    <location>
        <begin position="1"/>
        <end position="213"/>
    </location>
</feature>
<dbReference type="Proteomes" id="UP000463949">
    <property type="component" value="Chromosome"/>
</dbReference>
<dbReference type="PROSITE" id="PS51833">
    <property type="entry name" value="HDOD"/>
    <property type="match status" value="1"/>
</dbReference>
<evidence type="ECO:0000313" key="3">
    <source>
        <dbReference type="EMBL" id="QHD49983.1"/>
    </source>
</evidence>
<dbReference type="PANTHER" id="PTHR33525:SF4">
    <property type="entry name" value="CYCLIC DI-GMP PHOSPHODIESTERASE CDGJ"/>
    <property type="match status" value="1"/>
</dbReference>
<dbReference type="InterPro" id="IPR014408">
    <property type="entry name" value="dGMP_Pdiesterase_EAL/HD-GYP"/>
</dbReference>
<reference evidence="3 4" key="1">
    <citation type="submission" date="2017-10" db="EMBL/GenBank/DDBJ databases">
        <title>Coral associated bacteria.</title>
        <authorList>
            <person name="Wang X."/>
        </authorList>
    </citation>
    <scope>NUCLEOTIDE SEQUENCE [LARGE SCALE GENOMIC DNA]</scope>
    <source>
        <strain evidence="3 4">SCSIO 43005</strain>
    </source>
</reference>
<dbReference type="PANTHER" id="PTHR33525">
    <property type="match status" value="1"/>
</dbReference>
<organism evidence="3 4">
    <name type="scientific">Vreelandella aquamarina</name>
    <dbReference type="NCBI Taxonomy" id="77097"/>
    <lineage>
        <taxon>Bacteria</taxon>
        <taxon>Pseudomonadati</taxon>
        <taxon>Pseudomonadota</taxon>
        <taxon>Gammaproteobacteria</taxon>
        <taxon>Oceanospirillales</taxon>
        <taxon>Halomonadaceae</taxon>
        <taxon>Vreelandella</taxon>
    </lineage>
</organism>
<proteinExistence type="predicted"/>
<dbReference type="KEGG" id="hmd:CTT34_09925"/>
<dbReference type="PIRSF" id="PIRSF003180">
    <property type="entry name" value="DiGMPpdiest_YuxH"/>
    <property type="match status" value="1"/>
</dbReference>
<dbReference type="SUPFAM" id="SSF109604">
    <property type="entry name" value="HD-domain/PDEase-like"/>
    <property type="match status" value="1"/>
</dbReference>
<dbReference type="AlphaFoldDB" id="A0A857GL30"/>
<dbReference type="RefSeq" id="WP_159342297.1">
    <property type="nucleotide sequence ID" value="NZ_CP024621.1"/>
</dbReference>
<dbReference type="InterPro" id="IPR013976">
    <property type="entry name" value="HDOD"/>
</dbReference>
<sequence>MQGSAQEETSTGHYTIAIQPIVNAQLHHVADELLYRGDFSAGTAAVFDDVQATARACAVAIYEIGLDKLCGQRKLFINASGEWLLNPDLDGLPKEQIVVEVLEDTAVSDALLTALRQLKTQGYTLALDDFELTDANRSLLALADIIKFDISTGLPKALIQRLYQDGYTLLAERVETYEEFEQCKALGFSLFQGYFYQRPQVQTTKTQRHSTSRANQMQLLAQLYSDKVRLPALSTLIARDPYLLNAVFKRANSAGKASQRPAYKLMDCIHIIGLKELRTLVSIVMLAGNNPASKINLTSGLTRAFACEALAEQRGLDEEEGFIAGLFSHMPVILGIDLDAMLQELPLSQTIHQALTLRQGRLGRLLTDIEASEQGSTSSDVPAELMLQAAAEARALMDTHIS</sequence>
<dbReference type="Gene3D" id="3.20.20.450">
    <property type="entry name" value="EAL domain"/>
    <property type="match status" value="1"/>
</dbReference>
<dbReference type="EMBL" id="CP024621">
    <property type="protein sequence ID" value="QHD49983.1"/>
    <property type="molecule type" value="Genomic_DNA"/>
</dbReference>
<name>A0A857GL30_9GAMM</name>
<feature type="domain" description="HDOD" evidence="2">
    <location>
        <begin position="209"/>
        <end position="395"/>
    </location>
</feature>
<accession>A0A857GL30</accession>
<gene>
    <name evidence="3" type="ORF">CTT34_09925</name>
</gene>
<dbReference type="InterPro" id="IPR052340">
    <property type="entry name" value="RNase_Y/CdgJ"/>
</dbReference>
<dbReference type="CDD" id="cd01948">
    <property type="entry name" value="EAL"/>
    <property type="match status" value="1"/>
</dbReference>
<dbReference type="Gene3D" id="1.10.3210.10">
    <property type="entry name" value="Hypothetical protein af1432"/>
    <property type="match status" value="1"/>
</dbReference>
<dbReference type="InterPro" id="IPR001633">
    <property type="entry name" value="EAL_dom"/>
</dbReference>
<dbReference type="SUPFAM" id="SSF141868">
    <property type="entry name" value="EAL domain-like"/>
    <property type="match status" value="1"/>
</dbReference>
<evidence type="ECO:0000259" key="1">
    <source>
        <dbReference type="PROSITE" id="PS50883"/>
    </source>
</evidence>
<protein>
    <submittedName>
        <fullName evidence="3">EAL domain-containing protein</fullName>
    </submittedName>
</protein>
<dbReference type="InterPro" id="IPR035919">
    <property type="entry name" value="EAL_sf"/>
</dbReference>
<dbReference type="SMART" id="SM00052">
    <property type="entry name" value="EAL"/>
    <property type="match status" value="1"/>
</dbReference>
<evidence type="ECO:0000259" key="2">
    <source>
        <dbReference type="PROSITE" id="PS51833"/>
    </source>
</evidence>
<dbReference type="OrthoDB" id="9804751at2"/>
<dbReference type="Pfam" id="PF00563">
    <property type="entry name" value="EAL"/>
    <property type="match status" value="1"/>
</dbReference>